<dbReference type="InterPro" id="IPR004045">
    <property type="entry name" value="Glutathione_S-Trfase_N"/>
</dbReference>
<evidence type="ECO:0000313" key="6">
    <source>
        <dbReference type="Proteomes" id="UP000286681"/>
    </source>
</evidence>
<dbReference type="KEGG" id="skr:BRX40_11065"/>
<sequence>MITFYHSPETRSGRTMWLMEESGLPFETRYVTIEHVDGRGAIDPANVHPDGRVPAIVHDGVVISESYAIAVYVSDLAANSGLGAPEGSAERGPFLAWLMWLATEMEPVIFGRLYGGGGGDPRAERNNQQVIRRLETALANGPYLMGDRFTAVDVMAGSTIAWARHAFPESAAIDAWLARIADRPAHQRACANDAELVDA</sequence>
<evidence type="ECO:0000259" key="2">
    <source>
        <dbReference type="PROSITE" id="PS50405"/>
    </source>
</evidence>
<dbReference type="GeneID" id="44133103"/>
<dbReference type="PROSITE" id="PS50404">
    <property type="entry name" value="GST_NTER"/>
    <property type="match status" value="1"/>
</dbReference>
<evidence type="ECO:0000259" key="1">
    <source>
        <dbReference type="PROSITE" id="PS50404"/>
    </source>
</evidence>
<dbReference type="Gene3D" id="1.20.1050.10">
    <property type="match status" value="1"/>
</dbReference>
<evidence type="ECO:0000313" key="3">
    <source>
        <dbReference type="EMBL" id="APR52888.1"/>
    </source>
</evidence>
<dbReference type="CDD" id="cd03207">
    <property type="entry name" value="GST_C_8"/>
    <property type="match status" value="1"/>
</dbReference>
<dbReference type="OrthoDB" id="5740960at2"/>
<feature type="domain" description="GST C-terminal" evidence="2">
    <location>
        <begin position="87"/>
        <end position="199"/>
    </location>
</feature>
<dbReference type="AlphaFoldDB" id="A0A1L6JAC6"/>
<dbReference type="Proteomes" id="UP000286681">
    <property type="component" value="Unassembled WGS sequence"/>
</dbReference>
<dbReference type="SUPFAM" id="SSF52833">
    <property type="entry name" value="Thioredoxin-like"/>
    <property type="match status" value="1"/>
</dbReference>
<evidence type="ECO:0000313" key="4">
    <source>
        <dbReference type="EMBL" id="RSV04147.1"/>
    </source>
</evidence>
<dbReference type="EMBL" id="QQWO01000006">
    <property type="protein sequence ID" value="RSV04147.1"/>
    <property type="molecule type" value="Genomic_DNA"/>
</dbReference>
<reference evidence="4 6" key="3">
    <citation type="submission" date="2018-07" db="EMBL/GenBank/DDBJ databases">
        <title>Genomic and Epidemiologic Investigation of an Indolent Hospital Outbreak.</title>
        <authorList>
            <person name="Johnson R.C."/>
            <person name="Deming C."/>
            <person name="Conlan S."/>
            <person name="Zellmer C.J."/>
            <person name="Michelin A.V."/>
            <person name="Lee-Lin S."/>
            <person name="Thomas P.J."/>
            <person name="Park M."/>
            <person name="Weingarten R.A."/>
            <person name="Less J."/>
            <person name="Dekker J.P."/>
            <person name="Frank K.M."/>
            <person name="Musser K.A."/>
            <person name="Mcquiston J.R."/>
            <person name="Henderson D.K."/>
            <person name="Lau A.F."/>
            <person name="Palmore T.N."/>
            <person name="Segre J.A."/>
        </authorList>
    </citation>
    <scope>NUCLEOTIDE SEQUENCE [LARGE SCALE GENOMIC DNA]</scope>
    <source>
        <strain evidence="4 6">SK-NIH.Env10_0317</strain>
    </source>
</reference>
<dbReference type="EMBL" id="CP018820">
    <property type="protein sequence ID" value="APR52888.1"/>
    <property type="molecule type" value="Genomic_DNA"/>
</dbReference>
<dbReference type="STRING" id="93064.BRX40_11065"/>
<dbReference type="SUPFAM" id="SSF47616">
    <property type="entry name" value="GST C-terminal domain-like"/>
    <property type="match status" value="1"/>
</dbReference>
<dbReference type="CDD" id="cd03046">
    <property type="entry name" value="GST_N_GTT1_like"/>
    <property type="match status" value="1"/>
</dbReference>
<dbReference type="Pfam" id="PF13410">
    <property type="entry name" value="GST_C_2"/>
    <property type="match status" value="1"/>
</dbReference>
<dbReference type="InterPro" id="IPR010987">
    <property type="entry name" value="Glutathione-S-Trfase_C-like"/>
</dbReference>
<evidence type="ECO:0000313" key="5">
    <source>
        <dbReference type="Proteomes" id="UP000185161"/>
    </source>
</evidence>
<dbReference type="InterPro" id="IPR036282">
    <property type="entry name" value="Glutathione-S-Trfase_C_sf"/>
</dbReference>
<dbReference type="SFLD" id="SFLDG01150">
    <property type="entry name" value="Main.1:_Beta-like"/>
    <property type="match status" value="1"/>
</dbReference>
<feature type="domain" description="GST N-terminal" evidence="1">
    <location>
        <begin position="1"/>
        <end position="81"/>
    </location>
</feature>
<dbReference type="InterPro" id="IPR040079">
    <property type="entry name" value="Glutathione_S-Trfase"/>
</dbReference>
<protein>
    <submittedName>
        <fullName evidence="4">Glutathione S-transferase family protein</fullName>
    </submittedName>
</protein>
<reference evidence="5" key="2">
    <citation type="submission" date="2016-12" db="EMBL/GenBank/DDBJ databases">
        <title>Whole genome sequencing of Sphingomonas sp. ABOJV.</title>
        <authorList>
            <person name="Conlan S."/>
            <person name="Thomas P.J."/>
            <person name="Mullikin J."/>
            <person name="Palmore T.N."/>
            <person name="Frank K.M."/>
            <person name="Segre J.A."/>
        </authorList>
    </citation>
    <scope>NUCLEOTIDE SEQUENCE [LARGE SCALE GENOMIC DNA]</scope>
    <source>
        <strain evidence="5">ABOJV</strain>
    </source>
</reference>
<dbReference type="InterPro" id="IPR036249">
    <property type="entry name" value="Thioredoxin-like_sf"/>
</dbReference>
<dbReference type="Gene3D" id="3.40.30.10">
    <property type="entry name" value="Glutaredoxin"/>
    <property type="match status" value="1"/>
</dbReference>
<proteinExistence type="predicted"/>
<gene>
    <name evidence="3" type="ORF">BRX40_11065</name>
    <name evidence="4" type="ORF">CA257_08760</name>
</gene>
<dbReference type="SFLD" id="SFLDS00019">
    <property type="entry name" value="Glutathione_Transferase_(cytos"/>
    <property type="match status" value="1"/>
</dbReference>
<organism evidence="3 5">
    <name type="scientific">Sphingomonas koreensis</name>
    <dbReference type="NCBI Taxonomy" id="93064"/>
    <lineage>
        <taxon>Bacteria</taxon>
        <taxon>Pseudomonadati</taxon>
        <taxon>Pseudomonadota</taxon>
        <taxon>Alphaproteobacteria</taxon>
        <taxon>Sphingomonadales</taxon>
        <taxon>Sphingomonadaceae</taxon>
        <taxon>Sphingomonas</taxon>
    </lineage>
</organism>
<accession>A0A1L6JAC6</accession>
<dbReference type="PANTHER" id="PTHR44051:SF21">
    <property type="entry name" value="GLUTATHIONE S-TRANSFERASE FAMILY PROTEIN"/>
    <property type="match status" value="1"/>
</dbReference>
<reference evidence="3" key="1">
    <citation type="submission" date="2016-12" db="EMBL/GenBank/DDBJ databases">
        <title>Whole genome sequencing of Sphingomonas koreensis.</title>
        <authorList>
            <person name="Conlan S."/>
            <person name="Thomas P.J."/>
            <person name="Mullikin J."/>
            <person name="Palmore T.N."/>
            <person name="Frank K.M."/>
            <person name="Segre J.A."/>
        </authorList>
    </citation>
    <scope>NUCLEOTIDE SEQUENCE</scope>
    <source>
        <strain evidence="3">ABOJV</strain>
    </source>
</reference>
<dbReference type="Pfam" id="PF13409">
    <property type="entry name" value="GST_N_2"/>
    <property type="match status" value="1"/>
</dbReference>
<dbReference type="PROSITE" id="PS50405">
    <property type="entry name" value="GST_CTER"/>
    <property type="match status" value="1"/>
</dbReference>
<dbReference type="SFLD" id="SFLDG00358">
    <property type="entry name" value="Main_(cytGST)"/>
    <property type="match status" value="1"/>
</dbReference>
<name>A0A1L6JAC6_9SPHN</name>
<dbReference type="PANTHER" id="PTHR44051">
    <property type="entry name" value="GLUTATHIONE S-TRANSFERASE-RELATED"/>
    <property type="match status" value="1"/>
</dbReference>
<dbReference type="RefSeq" id="WP_075151611.1">
    <property type="nucleotide sequence ID" value="NZ_CP018820.1"/>
</dbReference>
<dbReference type="Proteomes" id="UP000185161">
    <property type="component" value="Chromosome"/>
</dbReference>
<keyword evidence="5" id="KW-1185">Reference proteome</keyword>